<reference evidence="7" key="1">
    <citation type="submission" date="2017-11" db="EMBL/GenBank/DDBJ databases">
        <title>Complete Genome Sequence of Kyrpidia sp. Strain EA-1, a thermophilic, hydrogen-oxidizing Bacterium, isolated from the Azores.</title>
        <authorList>
            <person name="Reiner J.E."/>
            <person name="Lapp C.J."/>
            <person name="Bunk B."/>
            <person name="Gescher J."/>
        </authorList>
    </citation>
    <scope>NUCLEOTIDE SEQUENCE [LARGE SCALE GENOMIC DNA]</scope>
    <source>
        <strain evidence="7">EA-1</strain>
    </source>
</reference>
<feature type="compositionally biased region" description="Low complexity" evidence="5">
    <location>
        <begin position="216"/>
        <end position="229"/>
    </location>
</feature>
<protein>
    <recommendedName>
        <fullName evidence="8">Isoprenylcysteine carboxyl methyltransferase</fullName>
    </recommendedName>
</protein>
<evidence type="ECO:0000313" key="7">
    <source>
        <dbReference type="Proteomes" id="UP000231932"/>
    </source>
</evidence>
<dbReference type="GO" id="GO:0004671">
    <property type="term" value="F:protein C-terminal S-isoprenylcysteine carboxyl O-methyltransferase activity"/>
    <property type="evidence" value="ECO:0007669"/>
    <property type="project" value="InterPro"/>
</dbReference>
<dbReference type="EMBL" id="CP024955">
    <property type="protein sequence ID" value="ATY85610.1"/>
    <property type="molecule type" value="Genomic_DNA"/>
</dbReference>
<dbReference type="Pfam" id="PF04140">
    <property type="entry name" value="ICMT"/>
    <property type="match status" value="1"/>
</dbReference>
<keyword evidence="7" id="KW-1185">Reference proteome</keyword>
<keyword evidence="2" id="KW-0812">Transmembrane</keyword>
<dbReference type="InterPro" id="IPR052527">
    <property type="entry name" value="Metal_cation-efflux_comp"/>
</dbReference>
<comment type="subcellular location">
    <subcellularLocation>
        <location evidence="1">Membrane</location>
        <topology evidence="1">Multi-pass membrane protein</topology>
    </subcellularLocation>
</comment>
<dbReference type="KEGG" id="kyr:CVV65_12295"/>
<dbReference type="OrthoDB" id="7203053at2"/>
<gene>
    <name evidence="6" type="ORF">CVV65_12295</name>
</gene>
<evidence type="ECO:0000256" key="5">
    <source>
        <dbReference type="SAM" id="MobiDB-lite"/>
    </source>
</evidence>
<sequence>MEVGQLFPWLIGGVIAQRLAELGLARHNARWIRARGGFEIGREHYPWIVLLHVSFFAGMVAEVRIRGLAGLPVWWPALALFAASQGLRYWSLRSLGHYWNTRIFVVPGHPPVRRGPYRWLRHPNYLAVMVELVSLPLAFHAHWTALLVSMANAPLLALRIRVEEGALRHPARTRLEVRGEMRGGPSSLKPSTSPAEENERTGDESPAAPATSVAQSLSATSSPPVATASEHSGETT</sequence>
<dbReference type="GO" id="GO:0016020">
    <property type="term" value="C:membrane"/>
    <property type="evidence" value="ECO:0007669"/>
    <property type="project" value="UniProtKB-SubCell"/>
</dbReference>
<accession>A0A2K8NAG7</accession>
<name>A0A2K8NAG7_9BACL</name>
<dbReference type="RefSeq" id="WP_100668376.1">
    <property type="nucleotide sequence ID" value="NZ_CP024955.1"/>
</dbReference>
<dbReference type="PANTHER" id="PTHR43847">
    <property type="entry name" value="BLL3993 PROTEIN"/>
    <property type="match status" value="1"/>
</dbReference>
<evidence type="ECO:0000256" key="4">
    <source>
        <dbReference type="ARBA" id="ARBA00023136"/>
    </source>
</evidence>
<evidence type="ECO:0000256" key="3">
    <source>
        <dbReference type="ARBA" id="ARBA00022989"/>
    </source>
</evidence>
<keyword evidence="3" id="KW-1133">Transmembrane helix</keyword>
<evidence type="ECO:0000256" key="1">
    <source>
        <dbReference type="ARBA" id="ARBA00004141"/>
    </source>
</evidence>
<proteinExistence type="predicted"/>
<keyword evidence="4" id="KW-0472">Membrane</keyword>
<evidence type="ECO:0008006" key="8">
    <source>
        <dbReference type="Google" id="ProtNLM"/>
    </source>
</evidence>
<dbReference type="InterPro" id="IPR007269">
    <property type="entry name" value="ICMT_MeTrfase"/>
</dbReference>
<evidence type="ECO:0000256" key="2">
    <source>
        <dbReference type="ARBA" id="ARBA00022692"/>
    </source>
</evidence>
<dbReference type="AlphaFoldDB" id="A0A2K8NAG7"/>
<feature type="region of interest" description="Disordered" evidence="5">
    <location>
        <begin position="173"/>
        <end position="236"/>
    </location>
</feature>
<evidence type="ECO:0000313" key="6">
    <source>
        <dbReference type="EMBL" id="ATY85610.1"/>
    </source>
</evidence>
<organism evidence="6 7">
    <name type="scientific">Kyrpidia spormannii</name>
    <dbReference type="NCBI Taxonomy" id="2055160"/>
    <lineage>
        <taxon>Bacteria</taxon>
        <taxon>Bacillati</taxon>
        <taxon>Bacillota</taxon>
        <taxon>Bacilli</taxon>
        <taxon>Bacillales</taxon>
        <taxon>Alicyclobacillaceae</taxon>
        <taxon>Kyrpidia</taxon>
    </lineage>
</organism>
<dbReference type="Proteomes" id="UP000231932">
    <property type="component" value="Chromosome"/>
</dbReference>
<dbReference type="PANTHER" id="PTHR43847:SF1">
    <property type="entry name" value="BLL3993 PROTEIN"/>
    <property type="match status" value="1"/>
</dbReference>
<dbReference type="Gene3D" id="1.20.120.1630">
    <property type="match status" value="1"/>
</dbReference>